<feature type="compositionally biased region" description="Basic residues" evidence="1">
    <location>
        <begin position="199"/>
        <end position="222"/>
    </location>
</feature>
<protein>
    <submittedName>
        <fullName evidence="3">4184_t:CDS:1</fullName>
    </submittedName>
</protein>
<evidence type="ECO:0000313" key="3">
    <source>
        <dbReference type="EMBL" id="CAG8528235.1"/>
    </source>
</evidence>
<dbReference type="EMBL" id="CAJVPV010002513">
    <property type="protein sequence ID" value="CAG8528235.1"/>
    <property type="molecule type" value="Genomic_DNA"/>
</dbReference>
<evidence type="ECO:0000256" key="1">
    <source>
        <dbReference type="SAM" id="MobiDB-lite"/>
    </source>
</evidence>
<feature type="region of interest" description="Disordered" evidence="1">
    <location>
        <begin position="137"/>
        <end position="183"/>
    </location>
</feature>
<organism evidence="3 4">
    <name type="scientific">Acaulospora morrowiae</name>
    <dbReference type="NCBI Taxonomy" id="94023"/>
    <lineage>
        <taxon>Eukaryota</taxon>
        <taxon>Fungi</taxon>
        <taxon>Fungi incertae sedis</taxon>
        <taxon>Mucoromycota</taxon>
        <taxon>Glomeromycotina</taxon>
        <taxon>Glomeromycetes</taxon>
        <taxon>Diversisporales</taxon>
        <taxon>Acaulosporaceae</taxon>
        <taxon>Acaulospora</taxon>
    </lineage>
</organism>
<dbReference type="AlphaFoldDB" id="A0A9N9FEW0"/>
<feature type="compositionally biased region" description="Low complexity" evidence="1">
    <location>
        <begin position="103"/>
        <end position="118"/>
    </location>
</feature>
<proteinExistence type="predicted"/>
<feature type="region of interest" description="Disordered" evidence="1">
    <location>
        <begin position="102"/>
        <end position="121"/>
    </location>
</feature>
<feature type="domain" description="G-patch" evidence="2">
    <location>
        <begin position="2"/>
        <end position="48"/>
    </location>
</feature>
<comment type="caution">
    <text evidence="3">The sequence shown here is derived from an EMBL/GenBank/DDBJ whole genome shotgun (WGS) entry which is preliminary data.</text>
</comment>
<dbReference type="SMART" id="SM00443">
    <property type="entry name" value="G_patch"/>
    <property type="match status" value="1"/>
</dbReference>
<reference evidence="3" key="1">
    <citation type="submission" date="2021-06" db="EMBL/GenBank/DDBJ databases">
        <authorList>
            <person name="Kallberg Y."/>
            <person name="Tangrot J."/>
            <person name="Rosling A."/>
        </authorList>
    </citation>
    <scope>NUCLEOTIDE SEQUENCE</scope>
    <source>
        <strain evidence="3">CL551</strain>
    </source>
</reference>
<dbReference type="PANTHER" id="PTHR23149:SF9">
    <property type="entry name" value="G PATCH DOMAIN-CONTAINING PROTEIN 4"/>
    <property type="match status" value="1"/>
</dbReference>
<keyword evidence="4" id="KW-1185">Reference proteome</keyword>
<feature type="region of interest" description="Disordered" evidence="1">
    <location>
        <begin position="17"/>
        <end position="38"/>
    </location>
</feature>
<gene>
    <name evidence="3" type="ORF">AMORRO_LOCUS4543</name>
</gene>
<accession>A0A9N9FEW0</accession>
<dbReference type="GO" id="GO:0003676">
    <property type="term" value="F:nucleic acid binding"/>
    <property type="evidence" value="ECO:0007669"/>
    <property type="project" value="InterPro"/>
</dbReference>
<dbReference type="InterPro" id="IPR050656">
    <property type="entry name" value="PINX1"/>
</dbReference>
<evidence type="ECO:0000259" key="2">
    <source>
        <dbReference type="PROSITE" id="PS50174"/>
    </source>
</evidence>
<dbReference type="OrthoDB" id="29523at2759"/>
<feature type="region of interest" description="Disordered" evidence="1">
    <location>
        <begin position="196"/>
        <end position="222"/>
    </location>
</feature>
<dbReference type="InterPro" id="IPR000467">
    <property type="entry name" value="G_patch_dom"/>
</dbReference>
<name>A0A9N9FEW0_9GLOM</name>
<evidence type="ECO:0000313" key="4">
    <source>
        <dbReference type="Proteomes" id="UP000789342"/>
    </source>
</evidence>
<sequence length="222" mass="25041">MADNFAINQLKKYGWSQDQGLGKNSEGRRKPITVSTKNDTHGLGANSVDWSFEWWDHVYNNTLNNIQVSKTDDGDVKVSKIVNESTIPRNKMGIISTDESMYSLSGSTGNSESPSSSKKVVKKQHLYNGFVKSSTGPLDLSSMSKKSRESDANEHYLSPSHMNTLNGDSVRDDFQKVENQNGKISCEKLDKISEVDKVQKKRRRKKHKRDGVKSIKKKKETR</sequence>
<dbReference type="Pfam" id="PF01585">
    <property type="entry name" value="G-patch"/>
    <property type="match status" value="1"/>
</dbReference>
<dbReference type="Proteomes" id="UP000789342">
    <property type="component" value="Unassembled WGS sequence"/>
</dbReference>
<dbReference type="PANTHER" id="PTHR23149">
    <property type="entry name" value="G PATCH DOMAIN CONTAINING PROTEIN"/>
    <property type="match status" value="1"/>
</dbReference>
<dbReference type="GO" id="GO:0005730">
    <property type="term" value="C:nucleolus"/>
    <property type="evidence" value="ECO:0007669"/>
    <property type="project" value="TreeGrafter"/>
</dbReference>
<dbReference type="PROSITE" id="PS50174">
    <property type="entry name" value="G_PATCH"/>
    <property type="match status" value="1"/>
</dbReference>